<dbReference type="PANTHER" id="PTHR33138">
    <property type="entry name" value="OS01G0690200 PROTEIN"/>
    <property type="match status" value="1"/>
</dbReference>
<evidence type="ECO:0000256" key="3">
    <source>
        <dbReference type="SAM" id="SignalP"/>
    </source>
</evidence>
<dbReference type="InterPro" id="IPR025287">
    <property type="entry name" value="WAK_GUB"/>
</dbReference>
<feature type="domain" description="Wall-associated receptor kinase galacturonan-binding" evidence="4">
    <location>
        <begin position="38"/>
        <end position="98"/>
    </location>
</feature>
<feature type="chain" id="PRO_5025520068" description="Wall-associated receptor kinase galacturonan-binding domain-containing protein" evidence="3">
    <location>
        <begin position="28"/>
        <end position="194"/>
    </location>
</feature>
<evidence type="ECO:0000256" key="1">
    <source>
        <dbReference type="ARBA" id="ARBA00004167"/>
    </source>
</evidence>
<reference evidence="5 6" key="1">
    <citation type="journal article" date="2019" name="Genome Biol. Evol.">
        <title>The Rhododendron genome and chromosomal organization provide insight into shared whole-genome duplications across the heath family (Ericaceae).</title>
        <authorList>
            <person name="Soza V.L."/>
            <person name="Lindsley D."/>
            <person name="Waalkes A."/>
            <person name="Ramage E."/>
            <person name="Patwardhan R.P."/>
            <person name="Burton J.N."/>
            <person name="Adey A."/>
            <person name="Kumar A."/>
            <person name="Qiu R."/>
            <person name="Shendure J."/>
            <person name="Hall B."/>
        </authorList>
    </citation>
    <scope>NUCLEOTIDE SEQUENCE [LARGE SCALE GENOMIC DNA]</scope>
    <source>
        <strain evidence="5">RSF 1966-606</strain>
    </source>
</reference>
<comment type="subcellular location">
    <subcellularLocation>
        <location evidence="1">Membrane</location>
        <topology evidence="1">Single-pass membrane protein</topology>
    </subcellularLocation>
</comment>
<dbReference type="OrthoDB" id="1688553at2759"/>
<dbReference type="GO" id="GO:0030247">
    <property type="term" value="F:polysaccharide binding"/>
    <property type="evidence" value="ECO:0007669"/>
    <property type="project" value="InterPro"/>
</dbReference>
<feature type="non-terminal residue" evidence="5">
    <location>
        <position position="1"/>
    </location>
</feature>
<keyword evidence="2 3" id="KW-0732">Signal</keyword>
<accession>A0A6A4ME49</accession>
<protein>
    <recommendedName>
        <fullName evidence="4">Wall-associated receptor kinase galacturonan-binding domain-containing protein</fullName>
    </recommendedName>
</protein>
<dbReference type="AlphaFoldDB" id="A0A6A4ME49"/>
<dbReference type="Pfam" id="PF13947">
    <property type="entry name" value="GUB_WAK_bind"/>
    <property type="match status" value="1"/>
</dbReference>
<keyword evidence="6" id="KW-1185">Reference proteome</keyword>
<organism evidence="5 6">
    <name type="scientific">Rhododendron williamsianum</name>
    <dbReference type="NCBI Taxonomy" id="262921"/>
    <lineage>
        <taxon>Eukaryota</taxon>
        <taxon>Viridiplantae</taxon>
        <taxon>Streptophyta</taxon>
        <taxon>Embryophyta</taxon>
        <taxon>Tracheophyta</taxon>
        <taxon>Spermatophyta</taxon>
        <taxon>Magnoliopsida</taxon>
        <taxon>eudicotyledons</taxon>
        <taxon>Gunneridae</taxon>
        <taxon>Pentapetalae</taxon>
        <taxon>asterids</taxon>
        <taxon>Ericales</taxon>
        <taxon>Ericaceae</taxon>
        <taxon>Ericoideae</taxon>
        <taxon>Rhodoreae</taxon>
        <taxon>Rhododendron</taxon>
    </lineage>
</organism>
<sequence length="194" mass="21321">MALALAGNKPPLLLLLLLLLLFSVTCSYGNQNQEFINSCGDIHNISFPFQLQGDPSNTCNDEFYTLSCDENNRTVLHLFSRKYYVKSINYTGSSIRLVHVGFQSNDICSSFPPSSLTFRDFFPASVPYGVPDVSSVVFLSCENPFQSPRIYINKTGYCNSTRDNSGKWRKGIEFVGVNISAACAGKGLSASGIL</sequence>
<gene>
    <name evidence="5" type="ORF">C3L33_03338</name>
</gene>
<comment type="caution">
    <text evidence="5">The sequence shown here is derived from an EMBL/GenBank/DDBJ whole genome shotgun (WGS) entry which is preliminary data.</text>
</comment>
<dbReference type="PANTHER" id="PTHR33138:SF30">
    <property type="entry name" value="LEAF RUST 10 DISEASE-RESISTANCE LOCUS RECEPTOR-LIKE PROTEIN KINASE-LIKE 2.7"/>
    <property type="match status" value="1"/>
</dbReference>
<proteinExistence type="predicted"/>
<dbReference type="GO" id="GO:0016020">
    <property type="term" value="C:membrane"/>
    <property type="evidence" value="ECO:0007669"/>
    <property type="project" value="UniProtKB-SubCell"/>
</dbReference>
<evidence type="ECO:0000313" key="6">
    <source>
        <dbReference type="Proteomes" id="UP000428333"/>
    </source>
</evidence>
<evidence type="ECO:0000259" key="4">
    <source>
        <dbReference type="Pfam" id="PF13947"/>
    </source>
</evidence>
<dbReference type="EMBL" id="QEFC01000326">
    <property type="protein sequence ID" value="KAE9464757.1"/>
    <property type="molecule type" value="Genomic_DNA"/>
</dbReference>
<dbReference type="Proteomes" id="UP000428333">
    <property type="component" value="Linkage Group LG02"/>
</dbReference>
<name>A0A6A4ME49_9ERIC</name>
<feature type="signal peptide" evidence="3">
    <location>
        <begin position="1"/>
        <end position="27"/>
    </location>
</feature>
<evidence type="ECO:0000256" key="2">
    <source>
        <dbReference type="ARBA" id="ARBA00022729"/>
    </source>
</evidence>
<evidence type="ECO:0000313" key="5">
    <source>
        <dbReference type="EMBL" id="KAE9464757.1"/>
    </source>
</evidence>